<evidence type="ECO:0000256" key="3">
    <source>
        <dbReference type="ARBA" id="ARBA00022833"/>
    </source>
</evidence>
<evidence type="ECO:0000313" key="7">
    <source>
        <dbReference type="EMBL" id="KAF9950723.1"/>
    </source>
</evidence>
<evidence type="ECO:0000256" key="1">
    <source>
        <dbReference type="ARBA" id="ARBA00022723"/>
    </source>
</evidence>
<keyword evidence="2 4" id="KW-0863">Zinc-finger</keyword>
<feature type="region of interest" description="Disordered" evidence="5">
    <location>
        <begin position="16"/>
        <end position="86"/>
    </location>
</feature>
<evidence type="ECO:0000256" key="4">
    <source>
        <dbReference type="PROSITE-ProRule" id="PRU00449"/>
    </source>
</evidence>
<evidence type="ECO:0000259" key="6">
    <source>
        <dbReference type="PROSITE" id="PS51039"/>
    </source>
</evidence>
<feature type="domain" description="AN1-type" evidence="6">
    <location>
        <begin position="136"/>
        <end position="185"/>
    </location>
</feature>
<comment type="caution">
    <text evidence="7">The sequence shown here is derived from an EMBL/GenBank/DDBJ whole genome shotgun (WGS) entry which is preliminary data.</text>
</comment>
<keyword evidence="8" id="KW-1185">Reference proteome</keyword>
<reference evidence="7" key="1">
    <citation type="journal article" date="2020" name="Fungal Divers.">
        <title>Resolving the Mortierellaceae phylogeny through synthesis of multi-gene phylogenetics and phylogenomics.</title>
        <authorList>
            <person name="Vandepol N."/>
            <person name="Liber J."/>
            <person name="Desiro A."/>
            <person name="Na H."/>
            <person name="Kennedy M."/>
            <person name="Barry K."/>
            <person name="Grigoriev I.V."/>
            <person name="Miller A.N."/>
            <person name="O'Donnell K."/>
            <person name="Stajich J.E."/>
            <person name="Bonito G."/>
        </authorList>
    </citation>
    <scope>NUCLEOTIDE SEQUENCE</scope>
    <source>
        <strain evidence="7">MES-2147</strain>
    </source>
</reference>
<sequence>NPLTNNLCSQCFNEFRGKNNVDSSEDTTVAAPSQKQTEPELPLSHLDSAEASAPMSTSMDIISEPVEPSQVPEEPSPALQEPSPVLEEPSLAPVLADQGLQQLPEPMQSIIHYNSAPVAPSLQTLSSLAPTERPAQTNKGRCFQCRVKIPLAQQAINKCYCGYVFCGKHKISEKHDCDFDYAKIGKELLSKANPKLNDKPRGGRSFTRLE</sequence>
<dbReference type="SMART" id="SM00154">
    <property type="entry name" value="ZnF_AN1"/>
    <property type="match status" value="1"/>
</dbReference>
<dbReference type="InterPro" id="IPR000058">
    <property type="entry name" value="Znf_AN1"/>
</dbReference>
<feature type="non-terminal residue" evidence="7">
    <location>
        <position position="210"/>
    </location>
</feature>
<dbReference type="GO" id="GO:0008270">
    <property type="term" value="F:zinc ion binding"/>
    <property type="evidence" value="ECO:0007669"/>
    <property type="project" value="UniProtKB-KW"/>
</dbReference>
<dbReference type="EMBL" id="JAAAHW010007151">
    <property type="protein sequence ID" value="KAF9950723.1"/>
    <property type="molecule type" value="Genomic_DNA"/>
</dbReference>
<dbReference type="PANTHER" id="PTHR10634">
    <property type="entry name" value="AN1-TYPE ZINC FINGER PROTEIN"/>
    <property type="match status" value="1"/>
</dbReference>
<dbReference type="PANTHER" id="PTHR10634:SF67">
    <property type="entry name" value="AN1-TYPE ZINC FINGER PROTEIN 3"/>
    <property type="match status" value="1"/>
</dbReference>
<protein>
    <submittedName>
        <fullName evidence="7">Zinc finger domain-containing protein</fullName>
    </submittedName>
</protein>
<proteinExistence type="predicted"/>
<dbReference type="InterPro" id="IPR035896">
    <property type="entry name" value="AN1-like_Znf"/>
</dbReference>
<organism evidence="7 8">
    <name type="scientific">Modicella reniformis</name>
    <dbReference type="NCBI Taxonomy" id="1440133"/>
    <lineage>
        <taxon>Eukaryota</taxon>
        <taxon>Fungi</taxon>
        <taxon>Fungi incertae sedis</taxon>
        <taxon>Mucoromycota</taxon>
        <taxon>Mortierellomycotina</taxon>
        <taxon>Mortierellomycetes</taxon>
        <taxon>Mortierellales</taxon>
        <taxon>Mortierellaceae</taxon>
        <taxon>Modicella</taxon>
    </lineage>
</organism>
<gene>
    <name evidence="7" type="primary">ZFAND3</name>
    <name evidence="7" type="ORF">BGZ65_006410</name>
</gene>
<dbReference type="InterPro" id="IPR050652">
    <property type="entry name" value="AN1_A20_ZnFinger"/>
</dbReference>
<feature type="compositionally biased region" description="Low complexity" evidence="5">
    <location>
        <begin position="63"/>
        <end position="77"/>
    </location>
</feature>
<dbReference type="OrthoDB" id="428577at2759"/>
<dbReference type="PROSITE" id="PS51039">
    <property type="entry name" value="ZF_AN1"/>
    <property type="match status" value="1"/>
</dbReference>
<dbReference type="SUPFAM" id="SSF118310">
    <property type="entry name" value="AN1-like Zinc finger"/>
    <property type="match status" value="1"/>
</dbReference>
<accession>A0A9P6IWE5</accession>
<name>A0A9P6IWE5_9FUNG</name>
<dbReference type="AlphaFoldDB" id="A0A9P6IWE5"/>
<feature type="compositionally biased region" description="Polar residues" evidence="5">
    <location>
        <begin position="20"/>
        <end position="36"/>
    </location>
</feature>
<evidence type="ECO:0000256" key="5">
    <source>
        <dbReference type="SAM" id="MobiDB-lite"/>
    </source>
</evidence>
<evidence type="ECO:0000313" key="8">
    <source>
        <dbReference type="Proteomes" id="UP000749646"/>
    </source>
</evidence>
<keyword evidence="1" id="KW-0479">Metal-binding</keyword>
<evidence type="ECO:0000256" key="2">
    <source>
        <dbReference type="ARBA" id="ARBA00022771"/>
    </source>
</evidence>
<keyword evidence="3" id="KW-0862">Zinc</keyword>
<dbReference type="Gene3D" id="4.10.1110.10">
    <property type="entry name" value="AN1-like Zinc finger"/>
    <property type="match status" value="1"/>
</dbReference>
<dbReference type="Proteomes" id="UP000749646">
    <property type="component" value="Unassembled WGS sequence"/>
</dbReference>